<dbReference type="BioCyc" id="PSP1104324:GJSN-290-MONOMER"/>
<dbReference type="AlphaFoldDB" id="G7VFV0"/>
<dbReference type="Proteomes" id="UP000005867">
    <property type="component" value="Chromosome"/>
</dbReference>
<dbReference type="KEGG" id="pyr:P186_0300"/>
<evidence type="ECO:0000313" key="1">
    <source>
        <dbReference type="EMBL" id="AET31757.1"/>
    </source>
</evidence>
<dbReference type="EMBL" id="CP003098">
    <property type="protein sequence ID" value="AET31757.1"/>
    <property type="molecule type" value="Genomic_DNA"/>
</dbReference>
<gene>
    <name evidence="1" type="ORF">P186_0300</name>
</gene>
<sequence length="108" mass="12754">MIVLRVVGRRAVLMQRGTKLASFSAEGVKWWYELFGGTLELRDDWSNLPQVAKAYVFAKIYPYVEDKYRLVKVLREEIDDFEAVYWKLMIRRKGLVAVSAFKKLYSLR</sequence>
<dbReference type="HOGENOM" id="CLU_2191127_0_0_2"/>
<protein>
    <submittedName>
        <fullName evidence="1">Uncharacterized protein</fullName>
    </submittedName>
</protein>
<organism evidence="1 2">
    <name type="scientific">Pyrobaculum ferrireducens</name>
    <dbReference type="NCBI Taxonomy" id="1104324"/>
    <lineage>
        <taxon>Archaea</taxon>
        <taxon>Thermoproteota</taxon>
        <taxon>Thermoprotei</taxon>
        <taxon>Thermoproteales</taxon>
        <taxon>Thermoproteaceae</taxon>
        <taxon>Pyrobaculum</taxon>
    </lineage>
</organism>
<dbReference type="STRING" id="1104324.P186_0300"/>
<accession>G7VFV0</accession>
<evidence type="ECO:0000313" key="2">
    <source>
        <dbReference type="Proteomes" id="UP000005867"/>
    </source>
</evidence>
<keyword evidence="2" id="KW-1185">Reference proteome</keyword>
<reference evidence="1 2" key="1">
    <citation type="journal article" date="2012" name="J. Bacteriol.">
        <title>Complete genome sequence of strain 1860, a crenarchaeon of the genus pyrobaculum able to grow with various electron acceptors.</title>
        <authorList>
            <person name="Mardanov A.V."/>
            <person name="Gumerov V.M."/>
            <person name="Slobodkina G.B."/>
            <person name="Beletsky A.V."/>
            <person name="Bonch-Osmolovskaya E.A."/>
            <person name="Ravin N.V."/>
            <person name="Skryabin K.G."/>
        </authorList>
    </citation>
    <scope>NUCLEOTIDE SEQUENCE [LARGE SCALE GENOMIC DNA]</scope>
    <source>
        <strain evidence="1 2">1860</strain>
    </source>
</reference>
<name>G7VFV0_9CREN</name>
<proteinExistence type="predicted"/>